<dbReference type="GO" id="GO:0005524">
    <property type="term" value="F:ATP binding"/>
    <property type="evidence" value="ECO:0007669"/>
    <property type="project" value="UniProtKB-KW"/>
</dbReference>
<sequence length="169" mass="18949">MDGDGFEEQNKLPELKLDAKQAQGFLSFFKTLPNDERAVRLFDRRDYYTAHGENATFIAKTYYRTTTALRQLGSGSNGLSSVSISRNMFETIARDLLLERTDRTLELYEGSGSNWRLVKSGTPGNLGSFDDVLFANNEMQDSPVVVALFPNLRENGCSVGLSYVDLTKR</sequence>
<organism evidence="10 11">
    <name type="scientific">Turnera subulata</name>
    <dbReference type="NCBI Taxonomy" id="218843"/>
    <lineage>
        <taxon>Eukaryota</taxon>
        <taxon>Viridiplantae</taxon>
        <taxon>Streptophyta</taxon>
        <taxon>Embryophyta</taxon>
        <taxon>Tracheophyta</taxon>
        <taxon>Spermatophyta</taxon>
        <taxon>Magnoliopsida</taxon>
        <taxon>eudicotyledons</taxon>
        <taxon>Gunneridae</taxon>
        <taxon>Pentapetalae</taxon>
        <taxon>rosids</taxon>
        <taxon>fabids</taxon>
        <taxon>Malpighiales</taxon>
        <taxon>Passifloraceae</taxon>
        <taxon>Turnera</taxon>
    </lineage>
</organism>
<keyword evidence="3" id="KW-0547">Nucleotide-binding</keyword>
<accession>A0A9Q0FYR1</accession>
<dbReference type="GO" id="GO:0030983">
    <property type="term" value="F:mismatched DNA binding"/>
    <property type="evidence" value="ECO:0007669"/>
    <property type="project" value="InterPro"/>
</dbReference>
<keyword evidence="6" id="KW-0238">DNA-binding</keyword>
<evidence type="ECO:0000256" key="8">
    <source>
        <dbReference type="ARBA" id="ARBA00023242"/>
    </source>
</evidence>
<gene>
    <name evidence="10" type="primary">MSH2_2</name>
    <name evidence="10" type="ORF">Tsubulata_045858</name>
</gene>
<dbReference type="InterPro" id="IPR007695">
    <property type="entry name" value="DNA_mismatch_repair_MutS-lik_N"/>
</dbReference>
<keyword evidence="11" id="KW-1185">Reference proteome</keyword>
<dbReference type="EMBL" id="JAKUCV010003095">
    <property type="protein sequence ID" value="KAJ4840175.1"/>
    <property type="molecule type" value="Genomic_DNA"/>
</dbReference>
<comment type="subcellular location">
    <subcellularLocation>
        <location evidence="1">Nucleus</location>
    </subcellularLocation>
</comment>
<keyword evidence="4" id="KW-0227">DNA damage</keyword>
<keyword evidence="5" id="KW-0067">ATP-binding</keyword>
<evidence type="ECO:0000256" key="4">
    <source>
        <dbReference type="ARBA" id="ARBA00022763"/>
    </source>
</evidence>
<evidence type="ECO:0000256" key="2">
    <source>
        <dbReference type="ARBA" id="ARBA00006271"/>
    </source>
</evidence>
<dbReference type="GO" id="GO:0005634">
    <property type="term" value="C:nucleus"/>
    <property type="evidence" value="ECO:0007669"/>
    <property type="project" value="UniProtKB-SubCell"/>
</dbReference>
<dbReference type="Pfam" id="PF01624">
    <property type="entry name" value="MutS_I"/>
    <property type="match status" value="1"/>
</dbReference>
<evidence type="ECO:0000313" key="10">
    <source>
        <dbReference type="EMBL" id="KAJ4840175.1"/>
    </source>
</evidence>
<keyword evidence="7" id="KW-0234">DNA repair</keyword>
<dbReference type="Gene3D" id="3.30.420.110">
    <property type="entry name" value="MutS, connector domain"/>
    <property type="match status" value="1"/>
</dbReference>
<evidence type="ECO:0000313" key="11">
    <source>
        <dbReference type="Proteomes" id="UP001141552"/>
    </source>
</evidence>
<protein>
    <submittedName>
        <fullName evidence="10">MutS-like protein</fullName>
    </submittedName>
</protein>
<dbReference type="Gene3D" id="3.40.1170.10">
    <property type="entry name" value="DNA repair protein MutS, domain I"/>
    <property type="match status" value="1"/>
</dbReference>
<dbReference type="InterPro" id="IPR016151">
    <property type="entry name" value="DNA_mismatch_repair_MutS_N"/>
</dbReference>
<evidence type="ECO:0000256" key="1">
    <source>
        <dbReference type="ARBA" id="ARBA00004123"/>
    </source>
</evidence>
<evidence type="ECO:0000256" key="5">
    <source>
        <dbReference type="ARBA" id="ARBA00022840"/>
    </source>
</evidence>
<name>A0A9Q0FYR1_9ROSI</name>
<feature type="domain" description="DNA mismatch repair protein MutS-like N-terminal" evidence="9">
    <location>
        <begin position="24"/>
        <end position="128"/>
    </location>
</feature>
<feature type="non-terminal residue" evidence="10">
    <location>
        <position position="169"/>
    </location>
</feature>
<keyword evidence="8" id="KW-0539">Nucleus</keyword>
<evidence type="ECO:0000256" key="6">
    <source>
        <dbReference type="ARBA" id="ARBA00023125"/>
    </source>
</evidence>
<evidence type="ECO:0000256" key="7">
    <source>
        <dbReference type="ARBA" id="ARBA00023204"/>
    </source>
</evidence>
<comment type="similarity">
    <text evidence="2">Belongs to the DNA mismatch repair MutS family.</text>
</comment>
<dbReference type="FunFam" id="3.40.1170.10:FF:000003">
    <property type="entry name" value="DNA mismatch repair protein"/>
    <property type="match status" value="1"/>
</dbReference>
<dbReference type="AlphaFoldDB" id="A0A9Q0FYR1"/>
<evidence type="ECO:0000256" key="3">
    <source>
        <dbReference type="ARBA" id="ARBA00022741"/>
    </source>
</evidence>
<dbReference type="InterPro" id="IPR036678">
    <property type="entry name" value="MutS_con_dom_sf"/>
</dbReference>
<comment type="caution">
    <text evidence="10">The sequence shown here is derived from an EMBL/GenBank/DDBJ whole genome shotgun (WGS) entry which is preliminary data.</text>
</comment>
<reference evidence="10" key="1">
    <citation type="submission" date="2022-02" db="EMBL/GenBank/DDBJ databases">
        <authorList>
            <person name="Henning P.M."/>
            <person name="McCubbin A.G."/>
            <person name="Shore J.S."/>
        </authorList>
    </citation>
    <scope>NUCLEOTIDE SEQUENCE</scope>
    <source>
        <strain evidence="10">F60SS</strain>
        <tissue evidence="10">Leaves</tissue>
    </source>
</reference>
<dbReference type="Proteomes" id="UP001141552">
    <property type="component" value="Unassembled WGS sequence"/>
</dbReference>
<reference evidence="10" key="2">
    <citation type="journal article" date="2023" name="Plants (Basel)">
        <title>Annotation of the Turnera subulata (Passifloraceae) Draft Genome Reveals the S-Locus Evolved after the Divergence of Turneroideae from Passifloroideae in a Stepwise Manner.</title>
        <authorList>
            <person name="Henning P.M."/>
            <person name="Roalson E.H."/>
            <person name="Mir W."/>
            <person name="McCubbin A.G."/>
            <person name="Shore J.S."/>
        </authorList>
    </citation>
    <scope>NUCLEOTIDE SEQUENCE</scope>
    <source>
        <strain evidence="10">F60SS</strain>
    </source>
</reference>
<dbReference type="GO" id="GO:0006298">
    <property type="term" value="P:mismatch repair"/>
    <property type="evidence" value="ECO:0007669"/>
    <property type="project" value="InterPro"/>
</dbReference>
<proteinExistence type="inferred from homology"/>
<evidence type="ECO:0000259" key="9">
    <source>
        <dbReference type="Pfam" id="PF01624"/>
    </source>
</evidence>
<dbReference type="OrthoDB" id="121051at2759"/>